<evidence type="ECO:0000256" key="1">
    <source>
        <dbReference type="SAM" id="MobiDB-lite"/>
    </source>
</evidence>
<dbReference type="EMBL" id="JAACNO010002776">
    <property type="protein sequence ID" value="KAF4130874.1"/>
    <property type="molecule type" value="Genomic_DNA"/>
</dbReference>
<feature type="region of interest" description="Disordered" evidence="1">
    <location>
        <begin position="52"/>
        <end position="75"/>
    </location>
</feature>
<evidence type="ECO:0008006" key="4">
    <source>
        <dbReference type="Google" id="ProtNLM"/>
    </source>
</evidence>
<dbReference type="Proteomes" id="UP000704712">
    <property type="component" value="Unassembled WGS sequence"/>
</dbReference>
<name>A0A8S9TWA7_PHYIN</name>
<feature type="compositionally biased region" description="Basic and acidic residues" evidence="1">
    <location>
        <begin position="66"/>
        <end position="75"/>
    </location>
</feature>
<dbReference type="AlphaFoldDB" id="A0A8S9TWA7"/>
<sequence>MSSTDAAFLAEVEHFLASCDQPQYEASNEHHQIPCTKHQHEDLEQLDAASRRELEKAKDRKRRRMYREQRRTERDNLQQEIERLTEQLQTAQGETKLTPQLTIPFWKKVAQRQLAAREDAELRQQQLFQAIGFYSNVLEESQRLFYKRLHHLNDFPDDEKLRIETADADIFALYIKNLDAVYARTDKTLQACRLESTEANWNTPFEIWDKDSKTGYFQFRGKITLPFDFQDICRSRWQNLRQQDYQESYDAVANSEDTLARRVRRTIHLTSGGIASILWRLVIRRYEADGRMVLVWRMLTEGEGMFAGMHADETGWGVATAVEGSKPGTVLRTCVRNAPMHFSNTAARNDVVKQFGDELFEWGRENHEEATTGLERLLLTNV</sequence>
<proteinExistence type="predicted"/>
<organism evidence="2 3">
    <name type="scientific">Phytophthora infestans</name>
    <name type="common">Potato late blight agent</name>
    <name type="synonym">Botrytis infestans</name>
    <dbReference type="NCBI Taxonomy" id="4787"/>
    <lineage>
        <taxon>Eukaryota</taxon>
        <taxon>Sar</taxon>
        <taxon>Stramenopiles</taxon>
        <taxon>Oomycota</taxon>
        <taxon>Peronosporomycetes</taxon>
        <taxon>Peronosporales</taxon>
        <taxon>Peronosporaceae</taxon>
        <taxon>Phytophthora</taxon>
    </lineage>
</organism>
<protein>
    <recommendedName>
        <fullName evidence="4">M96 mating-specific protein family</fullName>
    </recommendedName>
</protein>
<evidence type="ECO:0000313" key="3">
    <source>
        <dbReference type="Proteomes" id="UP000704712"/>
    </source>
</evidence>
<comment type="caution">
    <text evidence="2">The sequence shown here is derived from an EMBL/GenBank/DDBJ whole genome shotgun (WGS) entry which is preliminary data.</text>
</comment>
<reference evidence="2" key="1">
    <citation type="submission" date="2020-03" db="EMBL/GenBank/DDBJ databases">
        <title>Hybrid Assembly of Korean Phytophthora infestans isolates.</title>
        <authorList>
            <person name="Prokchorchik M."/>
            <person name="Lee Y."/>
            <person name="Seo J."/>
            <person name="Cho J.-H."/>
            <person name="Park Y.-E."/>
            <person name="Jang D.-C."/>
            <person name="Im J.-S."/>
            <person name="Choi J.-G."/>
            <person name="Park H.-J."/>
            <person name="Lee G.-B."/>
            <person name="Lee Y.-G."/>
            <person name="Hong S.-Y."/>
            <person name="Cho K."/>
            <person name="Sohn K.H."/>
        </authorList>
    </citation>
    <scope>NUCLEOTIDE SEQUENCE</scope>
    <source>
        <strain evidence="2">KR_2_A2</strain>
    </source>
</reference>
<evidence type="ECO:0000313" key="2">
    <source>
        <dbReference type="EMBL" id="KAF4130874.1"/>
    </source>
</evidence>
<accession>A0A8S9TWA7</accession>
<gene>
    <name evidence="2" type="ORF">GN958_ATG19879</name>
</gene>